<reference evidence="2" key="2">
    <citation type="submission" date="2016-05" db="EMBL/GenBank/DDBJ databases">
        <title>Comparative analysis highlights variable genome content of wheat rusts and divergence of the mating loci.</title>
        <authorList>
            <person name="Cuomo C.A."/>
            <person name="Bakkeren G."/>
            <person name="Szabo L."/>
            <person name="Khalil H."/>
            <person name="Joly D."/>
            <person name="Goldberg J."/>
            <person name="Young S."/>
            <person name="Zeng Q."/>
            <person name="Fellers J."/>
        </authorList>
    </citation>
    <scope>NUCLEOTIDE SEQUENCE [LARGE SCALE GENOMIC DNA]</scope>
    <source>
        <strain evidence="2">1-1 BBBD Race 1</strain>
    </source>
</reference>
<name>A0A180G0S0_PUCT1</name>
<proteinExistence type="predicted"/>
<dbReference type="EMBL" id="ADAS02004331">
    <property type="protein sequence ID" value="OAV85433.1"/>
    <property type="molecule type" value="Genomic_DNA"/>
</dbReference>
<accession>A0A180G0S0</accession>
<feature type="region of interest" description="Disordered" evidence="1">
    <location>
        <begin position="1"/>
        <end position="30"/>
    </location>
</feature>
<reference evidence="3 4" key="3">
    <citation type="journal article" date="2017" name="G3 (Bethesda)">
        <title>Comparative analysis highlights variable genome content of wheat rusts and divergence of the mating loci.</title>
        <authorList>
            <person name="Cuomo C.A."/>
            <person name="Bakkeren G."/>
            <person name="Khalil H.B."/>
            <person name="Panwar V."/>
            <person name="Joly D."/>
            <person name="Linning R."/>
            <person name="Sakthikumar S."/>
            <person name="Song X."/>
            <person name="Adiconis X."/>
            <person name="Fan L."/>
            <person name="Goldberg J.M."/>
            <person name="Levin J.Z."/>
            <person name="Young S."/>
            <person name="Zeng Q."/>
            <person name="Anikster Y."/>
            <person name="Bruce M."/>
            <person name="Wang M."/>
            <person name="Yin C."/>
            <person name="McCallum B."/>
            <person name="Szabo L.J."/>
            <person name="Hulbert S."/>
            <person name="Chen X."/>
            <person name="Fellers J.P."/>
        </authorList>
    </citation>
    <scope>NUCLEOTIDE SEQUENCE</scope>
    <source>
        <strain evidence="3">isolate 1-1 / race 1 (BBBD)</strain>
        <strain evidence="4">Isolate 1-1 / race 1 (BBBD)</strain>
    </source>
</reference>
<dbReference type="EnsemblFungi" id="PTTG_30526-t43_1">
    <property type="protein sequence ID" value="PTTG_30526-t43_1-p1"/>
    <property type="gene ID" value="PTTG_30526"/>
</dbReference>
<sequence length="76" mass="8827">MQISIDNALKIWEPENEDHESTTSNTNQRERELEAWKWHIVCQGKMTSGAHDMGIPKWAVPNVKAIWDAKRNRLGK</sequence>
<dbReference type="OrthoDB" id="2513458at2759"/>
<reference evidence="2" key="1">
    <citation type="submission" date="2009-11" db="EMBL/GenBank/DDBJ databases">
        <authorList>
            <consortium name="The Broad Institute Genome Sequencing Platform"/>
            <person name="Ward D."/>
            <person name="Feldgarden M."/>
            <person name="Earl A."/>
            <person name="Young S.K."/>
            <person name="Zeng Q."/>
            <person name="Koehrsen M."/>
            <person name="Alvarado L."/>
            <person name="Berlin A."/>
            <person name="Bochicchio J."/>
            <person name="Borenstein D."/>
            <person name="Chapman S.B."/>
            <person name="Chen Z."/>
            <person name="Engels R."/>
            <person name="Freedman E."/>
            <person name="Gellesch M."/>
            <person name="Goldberg J."/>
            <person name="Griggs A."/>
            <person name="Gujja S."/>
            <person name="Heilman E."/>
            <person name="Heiman D."/>
            <person name="Hepburn T."/>
            <person name="Howarth C."/>
            <person name="Jen D."/>
            <person name="Larson L."/>
            <person name="Lewis B."/>
            <person name="Mehta T."/>
            <person name="Park D."/>
            <person name="Pearson M."/>
            <person name="Roberts A."/>
            <person name="Saif S."/>
            <person name="Shea T."/>
            <person name="Shenoy N."/>
            <person name="Sisk P."/>
            <person name="Stolte C."/>
            <person name="Sykes S."/>
            <person name="Thomson T."/>
            <person name="Walk T."/>
            <person name="White J."/>
            <person name="Yandava C."/>
            <person name="Izard J."/>
            <person name="Baranova O.V."/>
            <person name="Blanton J.M."/>
            <person name="Tanner A.C."/>
            <person name="Dewhirst F.E."/>
            <person name="Haas B."/>
            <person name="Nusbaum C."/>
            <person name="Birren B."/>
        </authorList>
    </citation>
    <scope>NUCLEOTIDE SEQUENCE [LARGE SCALE GENOMIC DNA]</scope>
    <source>
        <strain evidence="2">1-1 BBBD Race 1</strain>
    </source>
</reference>
<protein>
    <submittedName>
        <fullName evidence="2 3">Uncharacterized protein</fullName>
    </submittedName>
</protein>
<evidence type="ECO:0000313" key="2">
    <source>
        <dbReference type="EMBL" id="OAV85433.1"/>
    </source>
</evidence>
<evidence type="ECO:0000256" key="1">
    <source>
        <dbReference type="SAM" id="MobiDB-lite"/>
    </source>
</evidence>
<reference evidence="3" key="4">
    <citation type="submission" date="2025-05" db="UniProtKB">
        <authorList>
            <consortium name="EnsemblFungi"/>
        </authorList>
    </citation>
    <scope>IDENTIFICATION</scope>
    <source>
        <strain evidence="3">isolate 1-1 / race 1 (BBBD)</strain>
    </source>
</reference>
<gene>
    <name evidence="2" type="ORF">PTTG_30526</name>
</gene>
<evidence type="ECO:0000313" key="3">
    <source>
        <dbReference type="EnsemblFungi" id="PTTG_30526-t43_1-p1"/>
    </source>
</evidence>
<dbReference type="VEuPathDB" id="FungiDB:PTTG_30526"/>
<dbReference type="AlphaFoldDB" id="A0A180G0S0"/>
<dbReference type="Proteomes" id="UP000005240">
    <property type="component" value="Unassembled WGS sequence"/>
</dbReference>
<evidence type="ECO:0000313" key="4">
    <source>
        <dbReference type="Proteomes" id="UP000005240"/>
    </source>
</evidence>
<feature type="non-terminal residue" evidence="2">
    <location>
        <position position="76"/>
    </location>
</feature>
<keyword evidence="4" id="KW-1185">Reference proteome</keyword>
<organism evidence="2">
    <name type="scientific">Puccinia triticina (isolate 1-1 / race 1 (BBBD))</name>
    <name type="common">Brown leaf rust fungus</name>
    <dbReference type="NCBI Taxonomy" id="630390"/>
    <lineage>
        <taxon>Eukaryota</taxon>
        <taxon>Fungi</taxon>
        <taxon>Dikarya</taxon>
        <taxon>Basidiomycota</taxon>
        <taxon>Pucciniomycotina</taxon>
        <taxon>Pucciniomycetes</taxon>
        <taxon>Pucciniales</taxon>
        <taxon>Pucciniaceae</taxon>
        <taxon>Puccinia</taxon>
    </lineage>
</organism>